<protein>
    <recommendedName>
        <fullName evidence="2">histidine kinase</fullName>
        <ecNumber evidence="2">2.7.13.3</ecNumber>
    </recommendedName>
</protein>
<comment type="catalytic activity">
    <reaction evidence="1">
        <text>ATP + protein L-histidine = ADP + protein N-phospho-L-histidine.</text>
        <dbReference type="EC" id="2.7.13.3"/>
    </reaction>
</comment>
<comment type="caution">
    <text evidence="6">The sequence shown here is derived from an EMBL/GenBank/DDBJ whole genome shotgun (WGS) entry which is preliminary data.</text>
</comment>
<dbReference type="Gene3D" id="3.30.565.10">
    <property type="entry name" value="Histidine kinase-like ATPase, C-terminal domain"/>
    <property type="match status" value="1"/>
</dbReference>
<evidence type="ECO:0000313" key="7">
    <source>
        <dbReference type="Proteomes" id="UP001296873"/>
    </source>
</evidence>
<evidence type="ECO:0000256" key="1">
    <source>
        <dbReference type="ARBA" id="ARBA00000085"/>
    </source>
</evidence>
<organism evidence="6 7">
    <name type="scientific">Rhodovibrio sodomensis</name>
    <dbReference type="NCBI Taxonomy" id="1088"/>
    <lineage>
        <taxon>Bacteria</taxon>
        <taxon>Pseudomonadati</taxon>
        <taxon>Pseudomonadota</taxon>
        <taxon>Alphaproteobacteria</taxon>
        <taxon>Rhodospirillales</taxon>
        <taxon>Rhodovibrionaceae</taxon>
        <taxon>Rhodovibrio</taxon>
    </lineage>
</organism>
<evidence type="ECO:0000256" key="2">
    <source>
        <dbReference type="ARBA" id="ARBA00012438"/>
    </source>
</evidence>
<dbReference type="InterPro" id="IPR003661">
    <property type="entry name" value="HisK_dim/P_dom"/>
</dbReference>
<evidence type="ECO:0000256" key="3">
    <source>
        <dbReference type="ARBA" id="ARBA00022553"/>
    </source>
</evidence>
<dbReference type="Proteomes" id="UP001296873">
    <property type="component" value="Unassembled WGS sequence"/>
</dbReference>
<feature type="modified residue" description="4-aspartylphosphate" evidence="4">
    <location>
        <position position="65"/>
    </location>
</feature>
<dbReference type="PANTHER" id="PTHR43547">
    <property type="entry name" value="TWO-COMPONENT HISTIDINE KINASE"/>
    <property type="match status" value="1"/>
</dbReference>
<dbReference type="InterPro" id="IPR011006">
    <property type="entry name" value="CheY-like_superfamily"/>
</dbReference>
<evidence type="ECO:0000259" key="5">
    <source>
        <dbReference type="PROSITE" id="PS50110"/>
    </source>
</evidence>
<dbReference type="Pfam" id="PF00072">
    <property type="entry name" value="Response_reg"/>
    <property type="match status" value="1"/>
</dbReference>
<dbReference type="CDD" id="cd00082">
    <property type="entry name" value="HisKA"/>
    <property type="match status" value="1"/>
</dbReference>
<reference evidence="6 7" key="1">
    <citation type="journal article" date="2020" name="Microorganisms">
        <title>Osmotic Adaptation and Compatible Solute Biosynthesis of Phototrophic Bacteria as Revealed from Genome Analyses.</title>
        <authorList>
            <person name="Imhoff J.F."/>
            <person name="Rahn T."/>
            <person name="Kunzel S."/>
            <person name="Keller A."/>
            <person name="Neulinger S.C."/>
        </authorList>
    </citation>
    <scope>NUCLEOTIDE SEQUENCE [LARGE SCALE GENOMIC DNA]</scope>
    <source>
        <strain evidence="6 7">DSM 9895</strain>
    </source>
</reference>
<feature type="domain" description="Response regulatory" evidence="5">
    <location>
        <begin position="16"/>
        <end position="133"/>
    </location>
</feature>
<dbReference type="SMART" id="SM00448">
    <property type="entry name" value="REC"/>
    <property type="match status" value="1"/>
</dbReference>
<keyword evidence="7" id="KW-1185">Reference proteome</keyword>
<name>A0ABS1DBP5_9PROT</name>
<evidence type="ECO:0000313" key="6">
    <source>
        <dbReference type="EMBL" id="MBK1667342.1"/>
    </source>
</evidence>
<dbReference type="SUPFAM" id="SSF52172">
    <property type="entry name" value="CheY-like"/>
    <property type="match status" value="1"/>
</dbReference>
<dbReference type="Pfam" id="PF00512">
    <property type="entry name" value="HisKA"/>
    <property type="match status" value="1"/>
</dbReference>
<dbReference type="SMART" id="SM00388">
    <property type="entry name" value="HisKA"/>
    <property type="match status" value="1"/>
</dbReference>
<sequence length="401" mass="44617">MTQPDSSDATSPGAVTALVVEDERQLLDEMVEDMEDQGYRVLASEDGEQALAFLDEQHPDIIISDIKMPKMDGYELQRRIREDHPHLSSVPFVFLSSYATSQEIITGKKSGADDYITKPINYEHFYATIETRLREVRRITSPYNAQIEEARQQIRDLKESEDAFIERAESQLRTPLTGIIGYTEALLADLFGPIENATQRTYLEMIQRNARDLLERVPQIGTLARLGRTDAQRVETEAVSPRPLVNEVIDRCQYHMQQRDVSAKLDLDRAEPVHADAEKLEEALFHTIFCALGAAEESAALIITARAAVDGTGTLAIAVSPARDDMSDLPDRLEKIVGANASELAGRETEAIALFQARALVELQGGRYQAGFERSTRTLHFSIELPSDSDGETGQPLRAAS</sequence>
<dbReference type="InterPro" id="IPR001789">
    <property type="entry name" value="Sig_transdc_resp-reg_receiver"/>
</dbReference>
<dbReference type="PANTHER" id="PTHR43547:SF2">
    <property type="entry name" value="HYBRID SIGNAL TRANSDUCTION HISTIDINE KINASE C"/>
    <property type="match status" value="1"/>
</dbReference>
<keyword evidence="3 4" id="KW-0597">Phosphoprotein</keyword>
<accession>A0ABS1DBP5</accession>
<dbReference type="Gene3D" id="3.40.50.2300">
    <property type="match status" value="1"/>
</dbReference>
<evidence type="ECO:0000256" key="4">
    <source>
        <dbReference type="PROSITE-ProRule" id="PRU00169"/>
    </source>
</evidence>
<proteinExistence type="predicted"/>
<dbReference type="EMBL" id="NRRL01000006">
    <property type="protein sequence ID" value="MBK1667342.1"/>
    <property type="molecule type" value="Genomic_DNA"/>
</dbReference>
<dbReference type="InterPro" id="IPR036890">
    <property type="entry name" value="HATPase_C_sf"/>
</dbReference>
<dbReference type="EC" id="2.7.13.3" evidence="2"/>
<dbReference type="CDD" id="cd17574">
    <property type="entry name" value="REC_OmpR"/>
    <property type="match status" value="1"/>
</dbReference>
<dbReference type="Gene3D" id="1.10.287.130">
    <property type="match status" value="1"/>
</dbReference>
<dbReference type="SUPFAM" id="SSF47384">
    <property type="entry name" value="Homodimeric domain of signal transducing histidine kinase"/>
    <property type="match status" value="1"/>
</dbReference>
<dbReference type="PROSITE" id="PS50110">
    <property type="entry name" value="RESPONSE_REGULATORY"/>
    <property type="match status" value="1"/>
</dbReference>
<dbReference type="RefSeq" id="WP_200339412.1">
    <property type="nucleotide sequence ID" value="NZ_NRRL01000006.1"/>
</dbReference>
<gene>
    <name evidence="6" type="ORF">CKO28_04775</name>
</gene>
<dbReference type="InterPro" id="IPR036097">
    <property type="entry name" value="HisK_dim/P_sf"/>
</dbReference>